<feature type="compositionally biased region" description="Polar residues" evidence="2">
    <location>
        <begin position="476"/>
        <end position="488"/>
    </location>
</feature>
<feature type="compositionally biased region" description="Basic and acidic residues" evidence="2">
    <location>
        <begin position="509"/>
        <end position="549"/>
    </location>
</feature>
<organism evidence="3 4">
    <name type="scientific">Ambispora gerdemannii</name>
    <dbReference type="NCBI Taxonomy" id="144530"/>
    <lineage>
        <taxon>Eukaryota</taxon>
        <taxon>Fungi</taxon>
        <taxon>Fungi incertae sedis</taxon>
        <taxon>Mucoromycota</taxon>
        <taxon>Glomeromycotina</taxon>
        <taxon>Glomeromycetes</taxon>
        <taxon>Archaeosporales</taxon>
        <taxon>Ambisporaceae</taxon>
        <taxon>Ambispora</taxon>
    </lineage>
</organism>
<dbReference type="Proteomes" id="UP000789831">
    <property type="component" value="Unassembled WGS sequence"/>
</dbReference>
<dbReference type="PANTHER" id="PTHR46862">
    <property type="entry name" value="OS07G0661900 PROTEIN"/>
    <property type="match status" value="1"/>
</dbReference>
<feature type="compositionally biased region" description="Polar residues" evidence="2">
    <location>
        <begin position="416"/>
        <end position="426"/>
    </location>
</feature>
<dbReference type="AlphaFoldDB" id="A0A9N9DY28"/>
<feature type="region of interest" description="Disordered" evidence="2">
    <location>
        <begin position="412"/>
        <end position="762"/>
    </location>
</feature>
<keyword evidence="4" id="KW-1185">Reference proteome</keyword>
<feature type="compositionally biased region" description="Polar residues" evidence="2">
    <location>
        <begin position="602"/>
        <end position="611"/>
    </location>
</feature>
<feature type="compositionally biased region" description="Low complexity" evidence="2">
    <location>
        <begin position="581"/>
        <end position="592"/>
    </location>
</feature>
<dbReference type="OrthoDB" id="185373at2759"/>
<dbReference type="PROSITE" id="PS51375">
    <property type="entry name" value="PPR"/>
    <property type="match status" value="1"/>
</dbReference>
<dbReference type="InterPro" id="IPR011990">
    <property type="entry name" value="TPR-like_helical_dom_sf"/>
</dbReference>
<feature type="repeat" description="PPR" evidence="1">
    <location>
        <begin position="269"/>
        <end position="303"/>
    </location>
</feature>
<dbReference type="Gene3D" id="1.25.40.10">
    <property type="entry name" value="Tetratricopeptide repeat domain"/>
    <property type="match status" value="2"/>
</dbReference>
<proteinExistence type="predicted"/>
<evidence type="ECO:0000313" key="4">
    <source>
        <dbReference type="Proteomes" id="UP000789831"/>
    </source>
</evidence>
<dbReference type="EMBL" id="CAJVPL010004999">
    <property type="protein sequence ID" value="CAG8653386.1"/>
    <property type="molecule type" value="Genomic_DNA"/>
</dbReference>
<feature type="compositionally biased region" description="Basic and acidic residues" evidence="2">
    <location>
        <begin position="615"/>
        <end position="658"/>
    </location>
</feature>
<evidence type="ECO:0000256" key="1">
    <source>
        <dbReference type="PROSITE-ProRule" id="PRU00708"/>
    </source>
</evidence>
<dbReference type="PANTHER" id="PTHR46862:SF3">
    <property type="entry name" value="OS07G0661900 PROTEIN"/>
    <property type="match status" value="1"/>
</dbReference>
<feature type="compositionally biased region" description="Basic and acidic residues" evidence="2">
    <location>
        <begin position="696"/>
        <end position="710"/>
    </location>
</feature>
<reference evidence="3" key="1">
    <citation type="submission" date="2021-06" db="EMBL/GenBank/DDBJ databases">
        <authorList>
            <person name="Kallberg Y."/>
            <person name="Tangrot J."/>
            <person name="Rosling A."/>
        </authorList>
    </citation>
    <scope>NUCLEOTIDE SEQUENCE</scope>
    <source>
        <strain evidence="3">MT106</strain>
    </source>
</reference>
<sequence>MKRRGVLPNEQEIYTTLINGMATKCHFPNNLVYTSFVIDSMRMNAKDISIRPTTVHGNALLSACNRVNDFKSLREHFERLFRSGEISPNHETYTIMFHACYKSKVGPEGFKYVLALWNELTQKLEKQKQEDESSEKKAEESKEKFVVDDQLVTSFLTCCKNNGEIKKGYEIIQKAYGIDLLAKQPAIVPSEYNLQLSAKSLNIILEICHRDGTWLRGIDCFKLIRIKLPKLEFDIENVNTAILLYNEAKNYKGALSQLEIIRDRKLTPNLQTYVSLMSSCKQSKDLTMAKKLIEEMQQWQITPDSAVLGSLIECTLGQPKFQIKELHWALDRIEGFGLNISLMRSPKPPKLPIKIDNLNFLKSISNAYAFALDKADDLLLDKKLESWTFFKEIYEKRLRDFVKVGIHGYDEEPTQKSKVSSRQDYLSNDDEKPIRKSKVSAKQDYFSSDDEKPTRKSKGSAKHQDDYTDEEEEESANYTSRGNISSSGKRFKADAESYDKGRTKWQFDPNERFRSREDKYEKKGYPDGEFDSRPKKTQRHSDDGRENNKYNEFGGSKSNTRYREDDSWSSKPGFEREKPRYSGYNNDNNDNYSKSRDRPSYTDRNQPTRFNTEAAEQRPKTREPVQEYSRSRFREQENDEGRPSRSRFLEKESDERRPSRANFGANSNNRQFRSSEKNDDDDGDIDYRKFNSSTGYEKRQLSRSRIDTSRVPKVFQPDPREQRGGGSSRFRDSGPPTSRFNNSGNSKFDYDERPKRPPMRRN</sequence>
<accession>A0A9N9DY28</accession>
<comment type="caution">
    <text evidence="3">The sequence shown here is derived from an EMBL/GenBank/DDBJ whole genome shotgun (WGS) entry which is preliminary data.</text>
</comment>
<feature type="compositionally biased region" description="Basic and acidic residues" evidence="2">
    <location>
        <begin position="561"/>
        <end position="580"/>
    </location>
</feature>
<name>A0A9N9DY28_9GLOM</name>
<dbReference type="NCBIfam" id="TIGR00756">
    <property type="entry name" value="PPR"/>
    <property type="match status" value="1"/>
</dbReference>
<evidence type="ECO:0000256" key="2">
    <source>
        <dbReference type="SAM" id="MobiDB-lite"/>
    </source>
</evidence>
<protein>
    <submittedName>
        <fullName evidence="3">6367_t:CDS:1</fullName>
    </submittedName>
</protein>
<feature type="compositionally biased region" description="Basic and acidic residues" evidence="2">
    <location>
        <begin position="491"/>
        <end position="502"/>
    </location>
</feature>
<evidence type="ECO:0000313" key="3">
    <source>
        <dbReference type="EMBL" id="CAG8653386.1"/>
    </source>
</evidence>
<feature type="compositionally biased region" description="Polar residues" evidence="2">
    <location>
        <begin position="735"/>
        <end position="746"/>
    </location>
</feature>
<dbReference type="Pfam" id="PF13812">
    <property type="entry name" value="PPR_3"/>
    <property type="match status" value="1"/>
</dbReference>
<dbReference type="InterPro" id="IPR002885">
    <property type="entry name" value="PPR_rpt"/>
</dbReference>
<gene>
    <name evidence="3" type="ORF">AGERDE_LOCUS11495</name>
</gene>